<dbReference type="Pfam" id="PF08291">
    <property type="entry name" value="Peptidase_M15_3"/>
    <property type="match status" value="1"/>
</dbReference>
<accession>A0A414Q2H1</accession>
<name>A0A414Q2H1_FUSMR</name>
<organism evidence="2 3">
    <name type="scientific">Fusobacterium mortiferum</name>
    <dbReference type="NCBI Taxonomy" id="850"/>
    <lineage>
        <taxon>Bacteria</taxon>
        <taxon>Fusobacteriati</taxon>
        <taxon>Fusobacteriota</taxon>
        <taxon>Fusobacteriia</taxon>
        <taxon>Fusobacteriales</taxon>
        <taxon>Fusobacteriaceae</taxon>
        <taxon>Fusobacterium</taxon>
    </lineage>
</organism>
<dbReference type="EMBL" id="QRHL01000001">
    <property type="protein sequence ID" value="RHF75009.1"/>
    <property type="molecule type" value="Genomic_DNA"/>
</dbReference>
<dbReference type="SUPFAM" id="SSF55166">
    <property type="entry name" value="Hedgehog/DD-peptidase"/>
    <property type="match status" value="1"/>
</dbReference>
<dbReference type="Gene3D" id="3.30.1380.10">
    <property type="match status" value="1"/>
</dbReference>
<evidence type="ECO:0000259" key="1">
    <source>
        <dbReference type="Pfam" id="PF08291"/>
    </source>
</evidence>
<evidence type="ECO:0000313" key="2">
    <source>
        <dbReference type="EMBL" id="RHF75009.1"/>
    </source>
</evidence>
<sequence>MLNSKYFTEAETTVSATGKALQIKNIPNEQEKNYIQYTATRMDYIRELLGVPLIVTSWFRCEELNKAVDGSKTSAHRFGLAVDVHSKKMASKEIYEKALELKQEGKIQFDQLIYYPRQNFVHFGFKLDKAQERGMNWINK</sequence>
<reference evidence="2 3" key="1">
    <citation type="submission" date="2018-08" db="EMBL/GenBank/DDBJ databases">
        <title>A genome reference for cultivated species of the human gut microbiota.</title>
        <authorList>
            <person name="Zou Y."/>
            <person name="Xue W."/>
            <person name="Luo G."/>
        </authorList>
    </citation>
    <scope>NUCLEOTIDE SEQUENCE [LARGE SCALE GENOMIC DNA]</scope>
    <source>
        <strain evidence="2 3">AM25-1</strain>
    </source>
</reference>
<dbReference type="AlphaFoldDB" id="A0A414Q2H1"/>
<dbReference type="RefSeq" id="WP_005884562.1">
    <property type="nucleotide sequence ID" value="NZ_CABMMQ010000001.1"/>
</dbReference>
<dbReference type="InterPro" id="IPR013230">
    <property type="entry name" value="Peptidase_M15A_C"/>
</dbReference>
<proteinExistence type="predicted"/>
<feature type="domain" description="Peptidase M15A C-terminal" evidence="1">
    <location>
        <begin position="7"/>
        <end position="122"/>
    </location>
</feature>
<dbReference type="InterPro" id="IPR009045">
    <property type="entry name" value="Zn_M74/Hedgehog-like"/>
</dbReference>
<evidence type="ECO:0000313" key="3">
    <source>
        <dbReference type="Proteomes" id="UP000284676"/>
    </source>
</evidence>
<dbReference type="GeneID" id="62763338"/>
<dbReference type="Proteomes" id="UP000284676">
    <property type="component" value="Unassembled WGS sequence"/>
</dbReference>
<gene>
    <name evidence="2" type="ORF">DW663_01060</name>
</gene>
<comment type="caution">
    <text evidence="2">The sequence shown here is derived from an EMBL/GenBank/DDBJ whole genome shotgun (WGS) entry which is preliminary data.</text>
</comment>
<protein>
    <recommendedName>
        <fullName evidence="1">Peptidase M15A C-terminal domain-containing protein</fullName>
    </recommendedName>
</protein>